<reference evidence="1 2" key="1">
    <citation type="submission" date="2020-03" db="EMBL/GenBank/DDBJ databases">
        <authorList>
            <person name="Zhang Z."/>
            <person name="Guo Z."/>
            <person name="Hou Q."/>
            <person name="Shen X."/>
        </authorList>
    </citation>
    <scope>NUCLEOTIDE SEQUENCE [LARGE SCALE GENOMIC DNA]</scope>
    <source>
        <strain evidence="1 2">HBUAS51329</strain>
    </source>
</reference>
<accession>A0ABX1L7E8</accession>
<keyword evidence="2" id="KW-1185">Reference proteome</keyword>
<protein>
    <submittedName>
        <fullName evidence="1">Uncharacterized protein</fullName>
    </submittedName>
</protein>
<proteinExistence type="predicted"/>
<dbReference type="Proteomes" id="UP000707477">
    <property type="component" value="Unassembled WGS sequence"/>
</dbReference>
<name>A0ABX1L7E8_9LACO</name>
<comment type="caution">
    <text evidence="1">The sequence shown here is derived from an EMBL/GenBank/DDBJ whole genome shotgun (WGS) entry which is preliminary data.</text>
</comment>
<gene>
    <name evidence="1" type="ORF">HEQ44_08600</name>
</gene>
<evidence type="ECO:0000313" key="1">
    <source>
        <dbReference type="EMBL" id="NLR30246.1"/>
    </source>
</evidence>
<sequence length="107" mass="11990">MTELLTDKQIEQAYRDYLKDNKKVVDQMIAKKIETATKSAINQAFATGNGYGDSEGWARKLVYSLVDEKVAAATTAQTVVVDLDEIQEKVNASLKRHLNKLNVKVEM</sequence>
<organism evidence="1 2">
    <name type="scientific">Levilactobacillus tujiorum</name>
    <dbReference type="NCBI Taxonomy" id="2912243"/>
    <lineage>
        <taxon>Bacteria</taxon>
        <taxon>Bacillati</taxon>
        <taxon>Bacillota</taxon>
        <taxon>Bacilli</taxon>
        <taxon>Lactobacillales</taxon>
        <taxon>Lactobacillaceae</taxon>
        <taxon>Levilactobacillus</taxon>
    </lineage>
</organism>
<dbReference type="RefSeq" id="WP_168868686.1">
    <property type="nucleotide sequence ID" value="NZ_JAAVSD010000024.1"/>
</dbReference>
<dbReference type="EMBL" id="JAAVSD010000024">
    <property type="protein sequence ID" value="NLR30246.1"/>
    <property type="molecule type" value="Genomic_DNA"/>
</dbReference>
<evidence type="ECO:0000313" key="2">
    <source>
        <dbReference type="Proteomes" id="UP000707477"/>
    </source>
</evidence>